<dbReference type="EMBL" id="UYJE01007977">
    <property type="protein sequence ID" value="VDI59723.1"/>
    <property type="molecule type" value="Genomic_DNA"/>
</dbReference>
<feature type="domain" description="VWFA" evidence="1">
    <location>
        <begin position="32"/>
        <end position="215"/>
    </location>
</feature>
<dbReference type="Gene3D" id="3.40.50.410">
    <property type="entry name" value="von Willebrand factor, type A domain"/>
    <property type="match status" value="1"/>
</dbReference>
<evidence type="ECO:0000259" key="1">
    <source>
        <dbReference type="PROSITE" id="PS50234"/>
    </source>
</evidence>
<dbReference type="SUPFAM" id="SSF53300">
    <property type="entry name" value="vWA-like"/>
    <property type="match status" value="1"/>
</dbReference>
<dbReference type="PRINTS" id="PR00453">
    <property type="entry name" value="VWFADOMAIN"/>
</dbReference>
<dbReference type="Proteomes" id="UP000596742">
    <property type="component" value="Unassembled WGS sequence"/>
</dbReference>
<comment type="caution">
    <text evidence="2">The sequence shown here is derived from an EMBL/GenBank/DDBJ whole genome shotgun (WGS) entry which is preliminary data.</text>
</comment>
<dbReference type="OrthoDB" id="6069260at2759"/>
<dbReference type="AlphaFoldDB" id="A0A8B6G740"/>
<protein>
    <recommendedName>
        <fullName evidence="1">VWFA domain-containing protein</fullName>
    </recommendedName>
</protein>
<gene>
    <name evidence="2" type="ORF">MGAL_10B067408</name>
</gene>
<dbReference type="InterPro" id="IPR002035">
    <property type="entry name" value="VWF_A"/>
</dbReference>
<dbReference type="PANTHER" id="PTHR24020">
    <property type="entry name" value="COLLAGEN ALPHA"/>
    <property type="match status" value="1"/>
</dbReference>
<dbReference type="Pfam" id="PF00092">
    <property type="entry name" value="VWA"/>
    <property type="match status" value="1"/>
</dbReference>
<reference evidence="2" key="1">
    <citation type="submission" date="2018-11" db="EMBL/GenBank/DDBJ databases">
        <authorList>
            <person name="Alioto T."/>
            <person name="Alioto T."/>
        </authorList>
    </citation>
    <scope>NUCLEOTIDE SEQUENCE</scope>
</reference>
<name>A0A8B6G740_MYTGA</name>
<accession>A0A8B6G740</accession>
<keyword evidence="3" id="KW-1185">Reference proteome</keyword>
<sequence length="382" mass="41457">MTITFSSKLLSSLNYEPYTRGSSFENCLNCSDIAFLLDESASITNADFNKTKTFVKNVVQRFPNIGPNGAQFAVVKFSDIPDLTAEFHLNDHVTTTGVLNAIDLITPNGTGSNIGIGFEYLEKNIFNESAGNGAGRPCAVGNRFAVVITDGNSRGPMFATANSLKNTNVTMLVVAVGTGVSLEVLQDLASDNSYVFQVDDFDGFSSILEGLISSICTPATGPHGFCGFPCTLHNKTYDLCPCDEKNVNQTYNVGGNDTTVLTENFGGENKTDWECYTRSGRFYVVRRCIAHNLFEYRCMRDIMYNTSKDLRVYCMSEWAQFPGNPSLCDVCNGSAFDKDKALIIKVCGCALPTICPVTNNATQTQCDGCESSEGNDDGLCCS</sequence>
<evidence type="ECO:0000313" key="2">
    <source>
        <dbReference type="EMBL" id="VDI59723.1"/>
    </source>
</evidence>
<proteinExistence type="predicted"/>
<dbReference type="InterPro" id="IPR036465">
    <property type="entry name" value="vWFA_dom_sf"/>
</dbReference>
<dbReference type="PROSITE" id="PS50234">
    <property type="entry name" value="VWFA"/>
    <property type="match status" value="1"/>
</dbReference>
<dbReference type="CDD" id="cd01450">
    <property type="entry name" value="vWFA_subfamily_ECM"/>
    <property type="match status" value="1"/>
</dbReference>
<organism evidence="2 3">
    <name type="scientific">Mytilus galloprovincialis</name>
    <name type="common">Mediterranean mussel</name>
    <dbReference type="NCBI Taxonomy" id="29158"/>
    <lineage>
        <taxon>Eukaryota</taxon>
        <taxon>Metazoa</taxon>
        <taxon>Spiralia</taxon>
        <taxon>Lophotrochozoa</taxon>
        <taxon>Mollusca</taxon>
        <taxon>Bivalvia</taxon>
        <taxon>Autobranchia</taxon>
        <taxon>Pteriomorphia</taxon>
        <taxon>Mytilida</taxon>
        <taxon>Mytiloidea</taxon>
        <taxon>Mytilidae</taxon>
        <taxon>Mytilinae</taxon>
        <taxon>Mytilus</taxon>
    </lineage>
</organism>
<evidence type="ECO:0000313" key="3">
    <source>
        <dbReference type="Proteomes" id="UP000596742"/>
    </source>
</evidence>
<dbReference type="InterPro" id="IPR050525">
    <property type="entry name" value="ECM_Assembly_Org"/>
</dbReference>
<dbReference type="PANTHER" id="PTHR24020:SF87">
    <property type="entry name" value="COLLAGEN ALPHA-1(VI) CHAIN-LIKE"/>
    <property type="match status" value="1"/>
</dbReference>
<dbReference type="SMART" id="SM00327">
    <property type="entry name" value="VWA"/>
    <property type="match status" value="1"/>
</dbReference>